<protein>
    <submittedName>
        <fullName evidence="2">Uncharacterized protein</fullName>
    </submittedName>
</protein>
<sequence>MASQILLLGPYYNHYRDNTPTFLRKVSSGVPGKVIKAFRRPLRLRNTSGQPEGRAETPKAQQKTPGEQERHRSLAEGHGLTPPPLGSAVPLRHGVTQSCRLAPSACRGPPCHWPAARGQGQAGWSVAWSTADLAPPSLRCRAARGAGEKGLHPAGLVGRA</sequence>
<evidence type="ECO:0000313" key="2">
    <source>
        <dbReference type="Ensembl" id="ENSPCEP00000002276.1"/>
    </source>
</evidence>
<evidence type="ECO:0000313" key="3">
    <source>
        <dbReference type="Proteomes" id="UP000694393"/>
    </source>
</evidence>
<reference evidence="2" key="1">
    <citation type="submission" date="2025-08" db="UniProtKB">
        <authorList>
            <consortium name="Ensembl"/>
        </authorList>
    </citation>
    <scope>IDENTIFICATION</scope>
</reference>
<name>A0A8C8R9Z5_9SAUR</name>
<proteinExistence type="predicted"/>
<dbReference type="Ensembl" id="ENSPCET00000002354.1">
    <property type="protein sequence ID" value="ENSPCEP00000002276.1"/>
    <property type="gene ID" value="ENSPCEG00000001863.1"/>
</dbReference>
<feature type="compositionally biased region" description="Basic and acidic residues" evidence="1">
    <location>
        <begin position="66"/>
        <end position="75"/>
    </location>
</feature>
<dbReference type="AlphaFoldDB" id="A0A8C8R9Z5"/>
<dbReference type="Proteomes" id="UP000694393">
    <property type="component" value="Unplaced"/>
</dbReference>
<feature type="region of interest" description="Disordered" evidence="1">
    <location>
        <begin position="39"/>
        <end position="91"/>
    </location>
</feature>
<keyword evidence="3" id="KW-1185">Reference proteome</keyword>
<reference evidence="2" key="2">
    <citation type="submission" date="2025-09" db="UniProtKB">
        <authorList>
            <consortium name="Ensembl"/>
        </authorList>
    </citation>
    <scope>IDENTIFICATION</scope>
</reference>
<accession>A0A8C8R9Z5</accession>
<organism evidence="2 3">
    <name type="scientific">Pelusios castaneus</name>
    <name type="common">West African mud turtle</name>
    <dbReference type="NCBI Taxonomy" id="367368"/>
    <lineage>
        <taxon>Eukaryota</taxon>
        <taxon>Metazoa</taxon>
        <taxon>Chordata</taxon>
        <taxon>Craniata</taxon>
        <taxon>Vertebrata</taxon>
        <taxon>Euteleostomi</taxon>
        <taxon>Archelosauria</taxon>
        <taxon>Testudinata</taxon>
        <taxon>Testudines</taxon>
        <taxon>Pleurodira</taxon>
        <taxon>Pelomedusidae</taxon>
        <taxon>Pelusios</taxon>
    </lineage>
</organism>
<evidence type="ECO:0000256" key="1">
    <source>
        <dbReference type="SAM" id="MobiDB-lite"/>
    </source>
</evidence>